<evidence type="ECO:0000313" key="5">
    <source>
        <dbReference type="Proteomes" id="UP000694403"/>
    </source>
</evidence>
<dbReference type="SUPFAM" id="SSF47473">
    <property type="entry name" value="EF-hand"/>
    <property type="match status" value="1"/>
</dbReference>
<dbReference type="Ensembl" id="ENSCSRT00000029575.1">
    <property type="protein sequence ID" value="ENSCSRP00000028419.1"/>
    <property type="gene ID" value="ENSCSRG00000020926.1"/>
</dbReference>
<dbReference type="AlphaFoldDB" id="A0A8C3TIW7"/>
<evidence type="ECO:0000256" key="2">
    <source>
        <dbReference type="ARBA" id="ARBA00022737"/>
    </source>
</evidence>
<dbReference type="Proteomes" id="UP000694403">
    <property type="component" value="Unplaced"/>
</dbReference>
<protein>
    <submittedName>
        <fullName evidence="4">Uncharacterized protein</fullName>
    </submittedName>
</protein>
<evidence type="ECO:0000256" key="3">
    <source>
        <dbReference type="ARBA" id="ARBA00023288"/>
    </source>
</evidence>
<accession>A0A8C3TIW7</accession>
<dbReference type="GO" id="GO:0008048">
    <property type="term" value="F:calcium sensitive guanylate cyclase activator activity"/>
    <property type="evidence" value="ECO:0007669"/>
    <property type="project" value="TreeGrafter"/>
</dbReference>
<evidence type="ECO:0000313" key="4">
    <source>
        <dbReference type="Ensembl" id="ENSCSRP00000028419.1"/>
    </source>
</evidence>
<keyword evidence="5" id="KW-1185">Reference proteome</keyword>
<keyword evidence="2" id="KW-0677">Repeat</keyword>
<reference evidence="4" key="1">
    <citation type="submission" date="2025-08" db="UniProtKB">
        <authorList>
            <consortium name="Ensembl"/>
        </authorList>
    </citation>
    <scope>IDENTIFICATION</scope>
</reference>
<dbReference type="InterPro" id="IPR011992">
    <property type="entry name" value="EF-hand-dom_pair"/>
</dbReference>
<dbReference type="GO" id="GO:0005509">
    <property type="term" value="F:calcium ion binding"/>
    <property type="evidence" value="ECO:0007669"/>
    <property type="project" value="InterPro"/>
</dbReference>
<reference evidence="4" key="2">
    <citation type="submission" date="2025-09" db="UniProtKB">
        <authorList>
            <consortium name="Ensembl"/>
        </authorList>
    </citation>
    <scope>IDENTIFICATION</scope>
</reference>
<proteinExistence type="predicted"/>
<dbReference type="GO" id="GO:0120199">
    <property type="term" value="C:cone photoreceptor outer segment"/>
    <property type="evidence" value="ECO:0007669"/>
    <property type="project" value="TreeGrafter"/>
</dbReference>
<keyword evidence="3" id="KW-0449">Lipoprotein</keyword>
<organism evidence="4 5">
    <name type="scientific">Chelydra serpentina</name>
    <name type="common">Snapping turtle</name>
    <name type="synonym">Testudo serpentina</name>
    <dbReference type="NCBI Taxonomy" id="8475"/>
    <lineage>
        <taxon>Eukaryota</taxon>
        <taxon>Metazoa</taxon>
        <taxon>Chordata</taxon>
        <taxon>Craniata</taxon>
        <taxon>Vertebrata</taxon>
        <taxon>Euteleostomi</taxon>
        <taxon>Archelosauria</taxon>
        <taxon>Testudinata</taxon>
        <taxon>Testudines</taxon>
        <taxon>Cryptodira</taxon>
        <taxon>Durocryptodira</taxon>
        <taxon>Americhelydia</taxon>
        <taxon>Chelydroidea</taxon>
        <taxon>Chelydridae</taxon>
        <taxon>Chelydra</taxon>
    </lineage>
</organism>
<dbReference type="GO" id="GO:0001917">
    <property type="term" value="C:photoreceptor inner segment"/>
    <property type="evidence" value="ECO:0007669"/>
    <property type="project" value="TreeGrafter"/>
</dbReference>
<dbReference type="InterPro" id="IPR028846">
    <property type="entry name" value="Recoverin"/>
</dbReference>
<evidence type="ECO:0000256" key="1">
    <source>
        <dbReference type="ARBA" id="ARBA00022707"/>
    </source>
</evidence>
<dbReference type="PANTHER" id="PTHR23055:SF11">
    <property type="entry name" value="GUANYLYL CYCLASE-ACTIVATING PROTEIN 2"/>
    <property type="match status" value="1"/>
</dbReference>
<keyword evidence="1" id="KW-0519">Myristate</keyword>
<sequence>MVLGRTVTWRIDVVKLQEMHRKLVLKCPSKGLCLHKFKQFFRNPGQNEAAEYADSVFQYFDRNGMNLSYNEHSVWNYVWSLNTIATGFEHKLKWSFKVYDTTCLLVKVFTVVFQVMDENGDGNFYYFFLKLSLNEFIEGAQKDNWVLKMVQLDNRRKAR</sequence>
<dbReference type="Gene3D" id="1.10.238.10">
    <property type="entry name" value="EF-hand"/>
    <property type="match status" value="3"/>
</dbReference>
<dbReference type="GO" id="GO:0007601">
    <property type="term" value="P:visual perception"/>
    <property type="evidence" value="ECO:0007669"/>
    <property type="project" value="TreeGrafter"/>
</dbReference>
<dbReference type="PANTHER" id="PTHR23055">
    <property type="entry name" value="CALCIUM BINDING PROTEINS"/>
    <property type="match status" value="1"/>
</dbReference>
<name>A0A8C3TIW7_CHESE</name>